<feature type="transmembrane region" description="Helical" evidence="2">
    <location>
        <begin position="83"/>
        <end position="107"/>
    </location>
</feature>
<evidence type="ECO:0000256" key="1">
    <source>
        <dbReference type="SAM" id="MobiDB-lite"/>
    </source>
</evidence>
<name>A0A158QX68_NIPBR</name>
<reference evidence="5" key="1">
    <citation type="submission" date="2016-04" db="UniProtKB">
        <authorList>
            <consortium name="WormBaseParasite"/>
        </authorList>
    </citation>
    <scope>IDENTIFICATION</scope>
</reference>
<feature type="region of interest" description="Disordered" evidence="1">
    <location>
        <begin position="250"/>
        <end position="370"/>
    </location>
</feature>
<dbReference type="WBParaSite" id="NBR_0000632301-mRNA-1">
    <property type="protein sequence ID" value="NBR_0000632301-mRNA-1"/>
    <property type="gene ID" value="NBR_0000632301"/>
</dbReference>
<keyword evidence="2" id="KW-1133">Transmembrane helix</keyword>
<organism evidence="5">
    <name type="scientific">Nippostrongylus brasiliensis</name>
    <name type="common">Rat hookworm</name>
    <dbReference type="NCBI Taxonomy" id="27835"/>
    <lineage>
        <taxon>Eukaryota</taxon>
        <taxon>Metazoa</taxon>
        <taxon>Ecdysozoa</taxon>
        <taxon>Nematoda</taxon>
        <taxon>Chromadorea</taxon>
        <taxon>Rhabditida</taxon>
        <taxon>Rhabditina</taxon>
        <taxon>Rhabditomorpha</taxon>
        <taxon>Strongyloidea</taxon>
        <taxon>Heligmosomidae</taxon>
        <taxon>Nippostrongylus</taxon>
    </lineage>
</organism>
<evidence type="ECO:0000313" key="4">
    <source>
        <dbReference type="Proteomes" id="UP000271162"/>
    </source>
</evidence>
<evidence type="ECO:0000256" key="2">
    <source>
        <dbReference type="SAM" id="Phobius"/>
    </source>
</evidence>
<feature type="compositionally biased region" description="Polar residues" evidence="1">
    <location>
        <begin position="253"/>
        <end position="275"/>
    </location>
</feature>
<feature type="compositionally biased region" description="Low complexity" evidence="1">
    <location>
        <begin position="310"/>
        <end position="332"/>
    </location>
</feature>
<gene>
    <name evidence="3" type="ORF">NBR_LOCUS6324</name>
</gene>
<evidence type="ECO:0000313" key="5">
    <source>
        <dbReference type="WBParaSite" id="NBR_0000632301-mRNA-1"/>
    </source>
</evidence>
<proteinExistence type="predicted"/>
<keyword evidence="2" id="KW-0472">Membrane</keyword>
<evidence type="ECO:0000313" key="3">
    <source>
        <dbReference type="EMBL" id="VDL69913.1"/>
    </source>
</evidence>
<accession>A0A158QX68</accession>
<reference evidence="3 4" key="2">
    <citation type="submission" date="2018-11" db="EMBL/GenBank/DDBJ databases">
        <authorList>
            <consortium name="Pathogen Informatics"/>
        </authorList>
    </citation>
    <scope>NUCLEOTIDE SEQUENCE [LARGE SCALE GENOMIC DNA]</scope>
</reference>
<protein>
    <submittedName>
        <fullName evidence="3 5">Uncharacterized protein</fullName>
    </submittedName>
</protein>
<dbReference type="Proteomes" id="UP000271162">
    <property type="component" value="Unassembled WGS sequence"/>
</dbReference>
<dbReference type="AlphaFoldDB" id="A0A158QX68"/>
<sequence length="470" mass="53409">MLFWGHRSGPKQLTDRPDVERRRVVVLFEVTKSRECLLLSETIDVLRRRRRSEPDVPIERAKTAEGDDDQGYHMDPDGQVHTVAVALAIIIGFLCVVALIFLLRLLYFHAITARTEKSIALDLESLGEWPELRKGRRWRRRRRPIRRHRRRRVAVSYFPSEYEERCAPSKTKMVSLNIPKKPRELQESQVKLRVLEPPPEYKKAILKCDTIRVLGLLQPKRVNYMSWLETPPEKRQTWPSAMDLMTTLEKASRASQSTPAMASNRLPTSISSMTGLEQKPPSKEPAPPQNVIKLSTIMVPRPAPPPQPPSASTSTQTLTQTVTQTVTQTQQPAAPPPAPRAESRLVTNQTQSSVSPRRRRSLSRSDMTPSAIVIQPKKNLKDKMKKRKRTSLACKHRSNYNLPSKTMMIQIEVNKEQLAEDARKKREKEKEAASINPAVASVNLSAPPDYSALMLKENRRDGNVLAAIFA</sequence>
<keyword evidence="4" id="KW-1185">Reference proteome</keyword>
<dbReference type="EMBL" id="UYSL01019792">
    <property type="protein sequence ID" value="VDL69913.1"/>
    <property type="molecule type" value="Genomic_DNA"/>
</dbReference>
<keyword evidence="2" id="KW-0812">Transmembrane</keyword>